<dbReference type="EMBL" id="MNCJ02000319">
    <property type="protein sequence ID" value="KAF5810259.1"/>
    <property type="molecule type" value="Genomic_DNA"/>
</dbReference>
<feature type="compositionally biased region" description="Basic and acidic residues" evidence="1">
    <location>
        <begin position="17"/>
        <end position="28"/>
    </location>
</feature>
<gene>
    <name evidence="2" type="ORF">HanXRQr2_Chr04g0167351</name>
</gene>
<dbReference type="Proteomes" id="UP000215914">
    <property type="component" value="Unassembled WGS sequence"/>
</dbReference>
<evidence type="ECO:0000256" key="1">
    <source>
        <dbReference type="SAM" id="MobiDB-lite"/>
    </source>
</evidence>
<dbReference type="AlphaFoldDB" id="A0A9K3NRL3"/>
<evidence type="ECO:0000313" key="3">
    <source>
        <dbReference type="Proteomes" id="UP000215914"/>
    </source>
</evidence>
<reference evidence="2" key="1">
    <citation type="journal article" date="2017" name="Nature">
        <title>The sunflower genome provides insights into oil metabolism, flowering and Asterid evolution.</title>
        <authorList>
            <person name="Badouin H."/>
            <person name="Gouzy J."/>
            <person name="Grassa C.J."/>
            <person name="Murat F."/>
            <person name="Staton S.E."/>
            <person name="Cottret L."/>
            <person name="Lelandais-Briere C."/>
            <person name="Owens G.L."/>
            <person name="Carrere S."/>
            <person name="Mayjonade B."/>
            <person name="Legrand L."/>
            <person name="Gill N."/>
            <person name="Kane N.C."/>
            <person name="Bowers J.E."/>
            <person name="Hubner S."/>
            <person name="Bellec A."/>
            <person name="Berard A."/>
            <person name="Berges H."/>
            <person name="Blanchet N."/>
            <person name="Boniface M.C."/>
            <person name="Brunel D."/>
            <person name="Catrice O."/>
            <person name="Chaidir N."/>
            <person name="Claudel C."/>
            <person name="Donnadieu C."/>
            <person name="Faraut T."/>
            <person name="Fievet G."/>
            <person name="Helmstetter N."/>
            <person name="King M."/>
            <person name="Knapp S.J."/>
            <person name="Lai Z."/>
            <person name="Le Paslier M.C."/>
            <person name="Lippi Y."/>
            <person name="Lorenzon L."/>
            <person name="Mandel J.R."/>
            <person name="Marage G."/>
            <person name="Marchand G."/>
            <person name="Marquand E."/>
            <person name="Bret-Mestries E."/>
            <person name="Morien E."/>
            <person name="Nambeesan S."/>
            <person name="Nguyen T."/>
            <person name="Pegot-Espagnet P."/>
            <person name="Pouilly N."/>
            <person name="Raftis F."/>
            <person name="Sallet E."/>
            <person name="Schiex T."/>
            <person name="Thomas J."/>
            <person name="Vandecasteele C."/>
            <person name="Vares D."/>
            <person name="Vear F."/>
            <person name="Vautrin S."/>
            <person name="Crespi M."/>
            <person name="Mangin B."/>
            <person name="Burke J.M."/>
            <person name="Salse J."/>
            <person name="Munos S."/>
            <person name="Vincourt P."/>
            <person name="Rieseberg L.H."/>
            <person name="Langlade N.B."/>
        </authorList>
    </citation>
    <scope>NUCLEOTIDE SEQUENCE</scope>
    <source>
        <tissue evidence="2">Leaves</tissue>
    </source>
</reference>
<evidence type="ECO:0000313" key="2">
    <source>
        <dbReference type="EMBL" id="KAF5810259.1"/>
    </source>
</evidence>
<sequence length="58" mass="6403">MGQHSYQIIHSSQLDILSRRSTSDKSEAGCRNLPQSPSTARCSSHLPQICSRIPLPEP</sequence>
<protein>
    <submittedName>
        <fullName evidence="2">Uncharacterized protein</fullName>
    </submittedName>
</protein>
<dbReference type="Gramene" id="mRNA:HanXRQr2_Chr04g0167351">
    <property type="protein sequence ID" value="mRNA:HanXRQr2_Chr04g0167351"/>
    <property type="gene ID" value="HanXRQr2_Chr04g0167351"/>
</dbReference>
<comment type="caution">
    <text evidence="2">The sequence shown here is derived from an EMBL/GenBank/DDBJ whole genome shotgun (WGS) entry which is preliminary data.</text>
</comment>
<organism evidence="2 3">
    <name type="scientific">Helianthus annuus</name>
    <name type="common">Common sunflower</name>
    <dbReference type="NCBI Taxonomy" id="4232"/>
    <lineage>
        <taxon>Eukaryota</taxon>
        <taxon>Viridiplantae</taxon>
        <taxon>Streptophyta</taxon>
        <taxon>Embryophyta</taxon>
        <taxon>Tracheophyta</taxon>
        <taxon>Spermatophyta</taxon>
        <taxon>Magnoliopsida</taxon>
        <taxon>eudicotyledons</taxon>
        <taxon>Gunneridae</taxon>
        <taxon>Pentapetalae</taxon>
        <taxon>asterids</taxon>
        <taxon>campanulids</taxon>
        <taxon>Asterales</taxon>
        <taxon>Asteraceae</taxon>
        <taxon>Asteroideae</taxon>
        <taxon>Heliantheae alliance</taxon>
        <taxon>Heliantheae</taxon>
        <taxon>Helianthus</taxon>
    </lineage>
</organism>
<feature type="compositionally biased region" description="Polar residues" evidence="1">
    <location>
        <begin position="33"/>
        <end position="43"/>
    </location>
</feature>
<keyword evidence="3" id="KW-1185">Reference proteome</keyword>
<feature type="region of interest" description="Disordered" evidence="1">
    <location>
        <begin position="17"/>
        <end position="43"/>
    </location>
</feature>
<reference evidence="2" key="2">
    <citation type="submission" date="2020-06" db="EMBL/GenBank/DDBJ databases">
        <title>Helianthus annuus Genome sequencing and assembly Release 2.</title>
        <authorList>
            <person name="Gouzy J."/>
            <person name="Langlade N."/>
            <person name="Munos S."/>
        </authorList>
    </citation>
    <scope>NUCLEOTIDE SEQUENCE</scope>
    <source>
        <tissue evidence="2">Leaves</tissue>
    </source>
</reference>
<accession>A0A9K3NRL3</accession>
<name>A0A9K3NRL3_HELAN</name>
<proteinExistence type="predicted"/>